<dbReference type="AlphaFoldDB" id="A0A5M3MU00"/>
<dbReference type="KEGG" id="cput:CONPUDRAFT_136717"/>
<feature type="region of interest" description="Disordered" evidence="5">
    <location>
        <begin position="90"/>
        <end position="142"/>
    </location>
</feature>
<dbReference type="InterPro" id="IPR036028">
    <property type="entry name" value="SH3-like_dom_sf"/>
</dbReference>
<dbReference type="GO" id="GO:0097320">
    <property type="term" value="P:plasma membrane tubulation"/>
    <property type="evidence" value="ECO:0007669"/>
    <property type="project" value="TreeGrafter"/>
</dbReference>
<comment type="subcellular location">
    <subcellularLocation>
        <location evidence="1">Cytoplasm</location>
    </subcellularLocation>
</comment>
<dbReference type="GeneID" id="19200940"/>
<gene>
    <name evidence="7" type="ORF">CONPUDRAFT_136717</name>
</gene>
<dbReference type="GO" id="GO:0015629">
    <property type="term" value="C:actin cytoskeleton"/>
    <property type="evidence" value="ECO:0007669"/>
    <property type="project" value="TreeGrafter"/>
</dbReference>
<proteinExistence type="predicted"/>
<dbReference type="GO" id="GO:0005737">
    <property type="term" value="C:cytoplasm"/>
    <property type="evidence" value="ECO:0007669"/>
    <property type="project" value="UniProtKB-SubCell"/>
</dbReference>
<evidence type="ECO:0000256" key="5">
    <source>
        <dbReference type="SAM" id="MobiDB-lite"/>
    </source>
</evidence>
<dbReference type="InterPro" id="IPR046982">
    <property type="entry name" value="BIN3/RVS161-like"/>
</dbReference>
<dbReference type="PROSITE" id="PS50002">
    <property type="entry name" value="SH3"/>
    <property type="match status" value="1"/>
</dbReference>
<dbReference type="Pfam" id="PF00018">
    <property type="entry name" value="SH3_1"/>
    <property type="match status" value="1"/>
</dbReference>
<dbReference type="GO" id="GO:0051666">
    <property type="term" value="P:actin cortical patch localization"/>
    <property type="evidence" value="ECO:0007669"/>
    <property type="project" value="InterPro"/>
</dbReference>
<keyword evidence="3" id="KW-0963">Cytoplasm</keyword>
<evidence type="ECO:0000256" key="1">
    <source>
        <dbReference type="ARBA" id="ARBA00004496"/>
    </source>
</evidence>
<evidence type="ECO:0000256" key="2">
    <source>
        <dbReference type="ARBA" id="ARBA00022443"/>
    </source>
</evidence>
<dbReference type="GO" id="GO:0006897">
    <property type="term" value="P:endocytosis"/>
    <property type="evidence" value="ECO:0007669"/>
    <property type="project" value="InterPro"/>
</dbReference>
<dbReference type="SMART" id="SM00326">
    <property type="entry name" value="SH3"/>
    <property type="match status" value="1"/>
</dbReference>
<feature type="domain" description="SH3" evidence="6">
    <location>
        <begin position="221"/>
        <end position="280"/>
    </location>
</feature>
<keyword evidence="2 4" id="KW-0728">SH3 domain</keyword>
<dbReference type="OMA" id="AEVLYDY"/>
<organism evidence="7 8">
    <name type="scientific">Coniophora puteana (strain RWD-64-598)</name>
    <name type="common">Brown rot fungus</name>
    <dbReference type="NCBI Taxonomy" id="741705"/>
    <lineage>
        <taxon>Eukaryota</taxon>
        <taxon>Fungi</taxon>
        <taxon>Dikarya</taxon>
        <taxon>Basidiomycota</taxon>
        <taxon>Agaricomycotina</taxon>
        <taxon>Agaricomycetes</taxon>
        <taxon>Agaricomycetidae</taxon>
        <taxon>Boletales</taxon>
        <taxon>Coniophorineae</taxon>
        <taxon>Coniophoraceae</taxon>
        <taxon>Coniophora</taxon>
    </lineage>
</organism>
<accession>A0A5M3MU00</accession>
<feature type="compositionally biased region" description="Low complexity" evidence="5">
    <location>
        <begin position="202"/>
        <end position="211"/>
    </location>
</feature>
<comment type="caution">
    <text evidence="7">The sequence shown here is derived from an EMBL/GenBank/DDBJ whole genome shotgun (WGS) entry which is preliminary data.</text>
</comment>
<name>A0A5M3MU00_CONPW</name>
<feature type="compositionally biased region" description="Low complexity" evidence="5">
    <location>
        <begin position="184"/>
        <end position="193"/>
    </location>
</feature>
<sequence length="280" mass="29007">MVFASLSGHEKQAFFSLLDEYFEARPELLSGAGGGSGISTGAAASAVSHALSSNPSIAAPRATPFAAAASNPQLASSIGKVAAASRNFGNNASSASESAMSPPPVLPRRASSTSVNSTSLGSTPAERASPSPSAGTPGAEIDKLYTRKASLFGKNKTPSVAVTIPPAFNAPKSNFGPPPMRRNTSTTSADVSPSPAPPPSLPRRTPSVQPESDPEPQEEEAQGDWAEALYDYESTDAGDLPIREGQNIWVTEKSSEDWWTGQIEGKGKEGLFPASYVKVM</sequence>
<dbReference type="OrthoDB" id="10255128at2759"/>
<feature type="compositionally biased region" description="Low complexity" evidence="5">
    <location>
        <begin position="111"/>
        <end position="123"/>
    </location>
</feature>
<keyword evidence="8" id="KW-1185">Reference proteome</keyword>
<dbReference type="Proteomes" id="UP000053558">
    <property type="component" value="Unassembled WGS sequence"/>
</dbReference>
<dbReference type="GO" id="GO:0008289">
    <property type="term" value="F:lipid binding"/>
    <property type="evidence" value="ECO:0007669"/>
    <property type="project" value="TreeGrafter"/>
</dbReference>
<dbReference type="Gene3D" id="2.30.30.40">
    <property type="entry name" value="SH3 Domains"/>
    <property type="match status" value="1"/>
</dbReference>
<dbReference type="RefSeq" id="XP_007767930.1">
    <property type="nucleotide sequence ID" value="XM_007769740.1"/>
</dbReference>
<dbReference type="SUPFAM" id="SSF50044">
    <property type="entry name" value="SH3-domain"/>
    <property type="match status" value="1"/>
</dbReference>
<evidence type="ECO:0000313" key="8">
    <source>
        <dbReference type="Proteomes" id="UP000053558"/>
    </source>
</evidence>
<protein>
    <recommendedName>
        <fullName evidence="6">SH3 domain-containing protein</fullName>
    </recommendedName>
</protein>
<dbReference type="PRINTS" id="PR00452">
    <property type="entry name" value="SH3DOMAIN"/>
</dbReference>
<reference evidence="8" key="1">
    <citation type="journal article" date="2012" name="Science">
        <title>The Paleozoic origin of enzymatic lignin decomposition reconstructed from 31 fungal genomes.</title>
        <authorList>
            <person name="Floudas D."/>
            <person name="Binder M."/>
            <person name="Riley R."/>
            <person name="Barry K."/>
            <person name="Blanchette R.A."/>
            <person name="Henrissat B."/>
            <person name="Martinez A.T."/>
            <person name="Otillar R."/>
            <person name="Spatafora J.W."/>
            <person name="Yadav J.S."/>
            <person name="Aerts A."/>
            <person name="Benoit I."/>
            <person name="Boyd A."/>
            <person name="Carlson A."/>
            <person name="Copeland A."/>
            <person name="Coutinho P.M."/>
            <person name="de Vries R.P."/>
            <person name="Ferreira P."/>
            <person name="Findley K."/>
            <person name="Foster B."/>
            <person name="Gaskell J."/>
            <person name="Glotzer D."/>
            <person name="Gorecki P."/>
            <person name="Heitman J."/>
            <person name="Hesse C."/>
            <person name="Hori C."/>
            <person name="Igarashi K."/>
            <person name="Jurgens J.A."/>
            <person name="Kallen N."/>
            <person name="Kersten P."/>
            <person name="Kohler A."/>
            <person name="Kuees U."/>
            <person name="Kumar T.K.A."/>
            <person name="Kuo A."/>
            <person name="LaButti K."/>
            <person name="Larrondo L.F."/>
            <person name="Lindquist E."/>
            <person name="Ling A."/>
            <person name="Lombard V."/>
            <person name="Lucas S."/>
            <person name="Lundell T."/>
            <person name="Martin R."/>
            <person name="McLaughlin D.J."/>
            <person name="Morgenstern I."/>
            <person name="Morin E."/>
            <person name="Murat C."/>
            <person name="Nagy L.G."/>
            <person name="Nolan M."/>
            <person name="Ohm R.A."/>
            <person name="Patyshakuliyeva A."/>
            <person name="Rokas A."/>
            <person name="Ruiz-Duenas F.J."/>
            <person name="Sabat G."/>
            <person name="Salamov A."/>
            <person name="Samejima M."/>
            <person name="Schmutz J."/>
            <person name="Slot J.C."/>
            <person name="St John F."/>
            <person name="Stenlid J."/>
            <person name="Sun H."/>
            <person name="Sun S."/>
            <person name="Syed K."/>
            <person name="Tsang A."/>
            <person name="Wiebenga A."/>
            <person name="Young D."/>
            <person name="Pisabarro A."/>
            <person name="Eastwood D.C."/>
            <person name="Martin F."/>
            <person name="Cullen D."/>
            <person name="Grigoriev I.V."/>
            <person name="Hibbett D.S."/>
        </authorList>
    </citation>
    <scope>NUCLEOTIDE SEQUENCE [LARGE SCALE GENOMIC DNA]</scope>
    <source>
        <strain evidence="8">RWD-64-598 SS2</strain>
    </source>
</reference>
<dbReference type="CDD" id="cd00174">
    <property type="entry name" value="SH3"/>
    <property type="match status" value="1"/>
</dbReference>
<evidence type="ECO:0000256" key="3">
    <source>
        <dbReference type="ARBA" id="ARBA00022490"/>
    </source>
</evidence>
<feature type="compositionally biased region" description="Acidic residues" evidence="5">
    <location>
        <begin position="212"/>
        <end position="222"/>
    </location>
</feature>
<evidence type="ECO:0000256" key="4">
    <source>
        <dbReference type="PROSITE-ProRule" id="PRU00192"/>
    </source>
</evidence>
<dbReference type="EMBL" id="JH711577">
    <property type="protein sequence ID" value="EIW82165.1"/>
    <property type="molecule type" value="Genomic_DNA"/>
</dbReference>
<evidence type="ECO:0000259" key="6">
    <source>
        <dbReference type="PROSITE" id="PS50002"/>
    </source>
</evidence>
<evidence type="ECO:0000313" key="7">
    <source>
        <dbReference type="EMBL" id="EIW82165.1"/>
    </source>
</evidence>
<dbReference type="PANTHER" id="PTHR47174">
    <property type="entry name" value="BRIDGING INTEGRATOR 3"/>
    <property type="match status" value="1"/>
</dbReference>
<dbReference type="PANTHER" id="PTHR47174:SF3">
    <property type="entry name" value="BRIDGING INTEGRATOR 3"/>
    <property type="match status" value="1"/>
</dbReference>
<feature type="region of interest" description="Disordered" evidence="5">
    <location>
        <begin position="155"/>
        <end position="226"/>
    </location>
</feature>
<dbReference type="InterPro" id="IPR001452">
    <property type="entry name" value="SH3_domain"/>
</dbReference>